<evidence type="ECO:0000313" key="4">
    <source>
        <dbReference type="Proteomes" id="UP001201463"/>
    </source>
</evidence>
<reference evidence="3 4" key="1">
    <citation type="submission" date="2021-12" db="EMBL/GenBank/DDBJ databases">
        <title>Genome seq of p7.</title>
        <authorList>
            <person name="Seo T."/>
        </authorList>
    </citation>
    <scope>NUCLEOTIDE SEQUENCE [LARGE SCALE GENOMIC DNA]</scope>
    <source>
        <strain evidence="3 4">P7</strain>
    </source>
</reference>
<feature type="chain" id="PRO_5046701688" description="Tetratricopeptide repeat-containing protein" evidence="2">
    <location>
        <begin position="25"/>
        <end position="606"/>
    </location>
</feature>
<evidence type="ECO:0000256" key="2">
    <source>
        <dbReference type="SAM" id="SignalP"/>
    </source>
</evidence>
<comment type="caution">
    <text evidence="3">The sequence shown here is derived from an EMBL/GenBank/DDBJ whole genome shotgun (WGS) entry which is preliminary data.</text>
</comment>
<organism evidence="3 4">
    <name type="scientific">Pelomonas caseinilytica</name>
    <dbReference type="NCBI Taxonomy" id="2906763"/>
    <lineage>
        <taxon>Bacteria</taxon>
        <taxon>Pseudomonadati</taxon>
        <taxon>Pseudomonadota</taxon>
        <taxon>Betaproteobacteria</taxon>
        <taxon>Burkholderiales</taxon>
        <taxon>Sphaerotilaceae</taxon>
        <taxon>Roseateles</taxon>
    </lineage>
</organism>
<gene>
    <name evidence="3" type="ORF">LXT12_06725</name>
</gene>
<accession>A0ABS8XDM5</accession>
<evidence type="ECO:0000256" key="1">
    <source>
        <dbReference type="SAM" id="MobiDB-lite"/>
    </source>
</evidence>
<feature type="region of interest" description="Disordered" evidence="1">
    <location>
        <begin position="582"/>
        <end position="606"/>
    </location>
</feature>
<feature type="signal peptide" evidence="2">
    <location>
        <begin position="1"/>
        <end position="24"/>
    </location>
</feature>
<dbReference type="EMBL" id="JAJTWT010000002">
    <property type="protein sequence ID" value="MCE4536941.1"/>
    <property type="molecule type" value="Genomic_DNA"/>
</dbReference>
<dbReference type="Gene3D" id="1.25.40.10">
    <property type="entry name" value="Tetratricopeptide repeat domain"/>
    <property type="match status" value="1"/>
</dbReference>
<protein>
    <recommendedName>
        <fullName evidence="5">Tetratricopeptide repeat-containing protein</fullName>
    </recommendedName>
</protein>
<keyword evidence="2" id="KW-0732">Signal</keyword>
<evidence type="ECO:0000313" key="3">
    <source>
        <dbReference type="EMBL" id="MCE4536941.1"/>
    </source>
</evidence>
<dbReference type="InterPro" id="IPR011990">
    <property type="entry name" value="TPR-like_helical_dom_sf"/>
</dbReference>
<sequence length="606" mass="66437">MSHSRRVPALAAALCLLSAACVQAQSAAPSNLERVQVSGRKAEVSKWFRAESPHFVVFSDTREEDVGLLLDNLEKLDHLLRIYARPDGPSAPAEPKLTLYYHASLADLRRLDDDMPADAVGLYASCASGAQGFGVHLERIASLEDGQLEKATPNATLAYAFEAYARHFLYRHTDIRTPAWFIDGFAQYFSSVRFSERQMVVGRAPQAVARYLRFLDEGRRYGLDYEDVLQGHLAGAHSYGGTVGVRLEFEAKAWLLTHYALSSEDNRRRLNRYLALTGEGASPRDAFERAFDIKLAELDRVLWRYRRLGLEMQRGIPEALPAVQPRLQTLSRPAGEFVLADAALKACPGPAAGQALLRQVTELAARFPDDAQGRLTLSRAQIDWGDPQPALARLETDLEDGSGGTFEARYLAGMANLKLAARSQGEARLGFVQAAQRHLRLARALNPRSPEAALASLKAELAAVEMPDAAALKTVISAWRTAREVDALAASAALAYAYAGQADEADRVLAALTQKVRDEDAARWLSQWRKRLEAGVTRGEILAAMRSDPLPGAAFKEWTVDKESAMQKVELAHGLEAADAFIKDQQRQQGGAAQRSDPLPAGGEKR</sequence>
<name>A0ABS8XDM5_9BURK</name>
<keyword evidence="4" id="KW-1185">Reference proteome</keyword>
<evidence type="ECO:0008006" key="5">
    <source>
        <dbReference type="Google" id="ProtNLM"/>
    </source>
</evidence>
<proteinExistence type="predicted"/>
<dbReference type="Proteomes" id="UP001201463">
    <property type="component" value="Unassembled WGS sequence"/>
</dbReference>
<dbReference type="RefSeq" id="WP_233390652.1">
    <property type="nucleotide sequence ID" value="NZ_JAJTWT010000002.1"/>
</dbReference>
<dbReference type="PROSITE" id="PS51257">
    <property type="entry name" value="PROKAR_LIPOPROTEIN"/>
    <property type="match status" value="1"/>
</dbReference>